<dbReference type="Proteomes" id="UP001472677">
    <property type="component" value="Unassembled WGS sequence"/>
</dbReference>
<gene>
    <name evidence="1" type="ORF">V6N12_022638</name>
</gene>
<evidence type="ECO:0000313" key="2">
    <source>
        <dbReference type="Proteomes" id="UP001472677"/>
    </source>
</evidence>
<sequence length="95" mass="10973">MWIFGLLCGLMKWDRYRSMAPHGTLFLRCLVHSLRQRTSPDSGDWLCDDVVGWKGDVNHQFTVKSGYWLRAAIPEDNSDKAHHWVGGQTLSCRPR</sequence>
<dbReference type="EMBL" id="JBBPBM010000004">
    <property type="protein sequence ID" value="KAK8588182.1"/>
    <property type="molecule type" value="Genomic_DNA"/>
</dbReference>
<keyword evidence="2" id="KW-1185">Reference proteome</keyword>
<accession>A0ABR2FVE2</accession>
<comment type="caution">
    <text evidence="1">The sequence shown here is derived from an EMBL/GenBank/DDBJ whole genome shotgun (WGS) entry which is preliminary data.</text>
</comment>
<protein>
    <submittedName>
        <fullName evidence="1">Uncharacterized protein</fullName>
    </submittedName>
</protein>
<proteinExistence type="predicted"/>
<organism evidence="1 2">
    <name type="scientific">Hibiscus sabdariffa</name>
    <name type="common">roselle</name>
    <dbReference type="NCBI Taxonomy" id="183260"/>
    <lineage>
        <taxon>Eukaryota</taxon>
        <taxon>Viridiplantae</taxon>
        <taxon>Streptophyta</taxon>
        <taxon>Embryophyta</taxon>
        <taxon>Tracheophyta</taxon>
        <taxon>Spermatophyta</taxon>
        <taxon>Magnoliopsida</taxon>
        <taxon>eudicotyledons</taxon>
        <taxon>Gunneridae</taxon>
        <taxon>Pentapetalae</taxon>
        <taxon>rosids</taxon>
        <taxon>malvids</taxon>
        <taxon>Malvales</taxon>
        <taxon>Malvaceae</taxon>
        <taxon>Malvoideae</taxon>
        <taxon>Hibiscus</taxon>
    </lineage>
</organism>
<evidence type="ECO:0000313" key="1">
    <source>
        <dbReference type="EMBL" id="KAK8588182.1"/>
    </source>
</evidence>
<reference evidence="1 2" key="1">
    <citation type="journal article" date="2024" name="G3 (Bethesda)">
        <title>Genome assembly of Hibiscus sabdariffa L. provides insights into metabolisms of medicinal natural products.</title>
        <authorList>
            <person name="Kim T."/>
        </authorList>
    </citation>
    <scope>NUCLEOTIDE SEQUENCE [LARGE SCALE GENOMIC DNA]</scope>
    <source>
        <strain evidence="1">TK-2024</strain>
        <tissue evidence="1">Old leaves</tissue>
    </source>
</reference>
<name>A0ABR2FVE2_9ROSI</name>